<dbReference type="PANTHER" id="PTHR35596:SF1">
    <property type="entry name" value="MICROBIAL-TYPE PARG CATALYTIC DOMAIN-CONTAINING PROTEIN"/>
    <property type="match status" value="1"/>
</dbReference>
<proteinExistence type="predicted"/>
<dbReference type="Proteomes" id="UP000663852">
    <property type="component" value="Unassembled WGS sequence"/>
</dbReference>
<sequence>MSSLLYIPCASLTKEDIESLVKLCLSDDVQRVDTHGARKVALKYVLNMHSVGFDLSKYVTHEQIHRFKEQFEYLKQIDLFKKEFDNNHDEKYEFYWELNNNSPNIHLFAKNTRQFTNTNGFSPEQLKIYFNTKQIANIPYSNATFQSAGFVDADVKANLMNFPIEERQNEGIINTKQGRVEQVIFDIPPGKQIIILDFADERMPGGLFLYGARTQEETICYHSDTYRALMDFKYTRFDGGFFIPEFGCLYMKNVKFYKAPDNREFAKVDVIAGACYDLTRQEGLYHVPDSNEQIEVNTRKKFQTIISAAQANSEKNGKETYLILGPIGCGAFQNNIHTIAKLWAEVLFEPLNDRFNTQQRHAFQHIWFLSGTEQKLKAFEDAFHLDINQRIK</sequence>
<evidence type="ECO:0000313" key="2">
    <source>
        <dbReference type="EMBL" id="CAF1453682.1"/>
    </source>
</evidence>
<dbReference type="Gene3D" id="3.40.220.10">
    <property type="entry name" value="Leucine Aminopeptidase, subunit E, domain 1"/>
    <property type="match status" value="1"/>
</dbReference>
<name>A0A815PSL8_ADIRI</name>
<dbReference type="InterPro" id="IPR043472">
    <property type="entry name" value="Macro_dom-like"/>
</dbReference>
<dbReference type="OrthoDB" id="9985428at2759"/>
<dbReference type="Pfam" id="PF10021">
    <property type="entry name" value="PARG_cat_microb"/>
    <property type="match status" value="1"/>
</dbReference>
<comment type="caution">
    <text evidence="2">The sequence shown here is derived from an EMBL/GenBank/DDBJ whole genome shotgun (WGS) entry which is preliminary data.</text>
</comment>
<evidence type="ECO:0000259" key="1">
    <source>
        <dbReference type="Pfam" id="PF10021"/>
    </source>
</evidence>
<dbReference type="InterPro" id="IPR012664">
    <property type="entry name" value="CHP02452"/>
</dbReference>
<reference evidence="2" key="1">
    <citation type="submission" date="2021-02" db="EMBL/GenBank/DDBJ databases">
        <authorList>
            <person name="Nowell W R."/>
        </authorList>
    </citation>
    <scope>NUCLEOTIDE SEQUENCE</scope>
</reference>
<accession>A0A815PSL8</accession>
<gene>
    <name evidence="2" type="ORF">EDS130_LOCUS39683</name>
</gene>
<dbReference type="NCBIfam" id="TIGR02452">
    <property type="entry name" value="TIGR02452 family protein"/>
    <property type="match status" value="1"/>
</dbReference>
<dbReference type="PANTHER" id="PTHR35596">
    <property type="entry name" value="DUF2263 DOMAIN-CONTAINING PROTEIN"/>
    <property type="match status" value="1"/>
</dbReference>
<evidence type="ECO:0000313" key="3">
    <source>
        <dbReference type="Proteomes" id="UP000663852"/>
    </source>
</evidence>
<dbReference type="InterPro" id="IPR019261">
    <property type="entry name" value="PARG_cat_microbial"/>
</dbReference>
<organism evidence="2 3">
    <name type="scientific">Adineta ricciae</name>
    <name type="common">Rotifer</name>
    <dbReference type="NCBI Taxonomy" id="249248"/>
    <lineage>
        <taxon>Eukaryota</taxon>
        <taxon>Metazoa</taxon>
        <taxon>Spiralia</taxon>
        <taxon>Gnathifera</taxon>
        <taxon>Rotifera</taxon>
        <taxon>Eurotatoria</taxon>
        <taxon>Bdelloidea</taxon>
        <taxon>Adinetida</taxon>
        <taxon>Adinetidae</taxon>
        <taxon>Adineta</taxon>
    </lineage>
</organism>
<protein>
    <recommendedName>
        <fullName evidence="1">Microbial-type PARG catalytic domain-containing protein</fullName>
    </recommendedName>
</protein>
<feature type="domain" description="Microbial-type PARG catalytic" evidence="1">
    <location>
        <begin position="182"/>
        <end position="235"/>
    </location>
</feature>
<dbReference type="EMBL" id="CAJNOJ010000452">
    <property type="protein sequence ID" value="CAF1453682.1"/>
    <property type="molecule type" value="Genomic_DNA"/>
</dbReference>
<dbReference type="AlphaFoldDB" id="A0A815PSL8"/>